<evidence type="ECO:0000313" key="5">
    <source>
        <dbReference type="EMBL" id="QKC75094.1"/>
    </source>
</evidence>
<dbReference type="Gene3D" id="3.40.50.300">
    <property type="entry name" value="P-loop containing nucleotide triphosphate hydrolases"/>
    <property type="match status" value="2"/>
</dbReference>
<dbReference type="AlphaFoldDB" id="A0A6M7UCY6"/>
<organism evidence="5 6">
    <name type="scientific">Mesorhizobium erdmanii</name>
    <dbReference type="NCBI Taxonomy" id="1777866"/>
    <lineage>
        <taxon>Bacteria</taxon>
        <taxon>Pseudomonadati</taxon>
        <taxon>Pseudomonadota</taxon>
        <taxon>Alphaproteobacteria</taxon>
        <taxon>Hyphomicrobiales</taxon>
        <taxon>Phyllobacteriaceae</taxon>
        <taxon>Mesorhizobium</taxon>
    </lineage>
</organism>
<dbReference type="CDD" id="cd03215">
    <property type="entry name" value="ABC_Carb_Monos_II"/>
    <property type="match status" value="1"/>
</dbReference>
<gene>
    <name evidence="5" type="ORF">EB233_05665</name>
</gene>
<dbReference type="PROSITE" id="PS00211">
    <property type="entry name" value="ABC_TRANSPORTER_1"/>
    <property type="match status" value="2"/>
</dbReference>
<dbReference type="SUPFAM" id="SSF52540">
    <property type="entry name" value="P-loop containing nucleoside triphosphate hydrolases"/>
    <property type="match status" value="2"/>
</dbReference>
<dbReference type="InterPro" id="IPR003439">
    <property type="entry name" value="ABC_transporter-like_ATP-bd"/>
</dbReference>
<dbReference type="InterPro" id="IPR050107">
    <property type="entry name" value="ABC_carbohydrate_import_ATPase"/>
</dbReference>
<dbReference type="InterPro" id="IPR017871">
    <property type="entry name" value="ABC_transporter-like_CS"/>
</dbReference>
<evidence type="ECO:0000313" key="6">
    <source>
        <dbReference type="Proteomes" id="UP000503339"/>
    </source>
</evidence>
<accession>A0A6M7UCY6</accession>
<dbReference type="CDD" id="cd03216">
    <property type="entry name" value="ABC_Carb_Monos_I"/>
    <property type="match status" value="1"/>
</dbReference>
<dbReference type="PANTHER" id="PTHR43790">
    <property type="entry name" value="CARBOHYDRATE TRANSPORT ATP-BINDING PROTEIN MG119-RELATED"/>
    <property type="match status" value="1"/>
</dbReference>
<evidence type="ECO:0000259" key="4">
    <source>
        <dbReference type="PROSITE" id="PS50893"/>
    </source>
</evidence>
<comment type="similarity">
    <text evidence="1">Belongs to the ABC transporter superfamily.</text>
</comment>
<keyword evidence="2" id="KW-0547">Nucleotide-binding</keyword>
<keyword evidence="3 5" id="KW-0067">ATP-binding</keyword>
<dbReference type="PANTHER" id="PTHR43790:SF4">
    <property type="entry name" value="GUANOSINE IMPORT ATP-BINDING PROTEIN NUPO"/>
    <property type="match status" value="1"/>
</dbReference>
<dbReference type="GO" id="GO:0016887">
    <property type="term" value="F:ATP hydrolysis activity"/>
    <property type="evidence" value="ECO:0007669"/>
    <property type="project" value="InterPro"/>
</dbReference>
<dbReference type="Pfam" id="PF00005">
    <property type="entry name" value="ABC_tran"/>
    <property type="match status" value="2"/>
</dbReference>
<sequence>MQIQGALLSPAPLIEMRGITKSFGAVKANEAVDLSVAPGEILGLLGENGAGKTTLMNVLFGAYAPDAGEILIQGRPVRITSSADALAAGIGMVHQHFHLAPRLTVLENLLIGIPGKSGRIDRAGGLARLAEISRQHGLTLDPDLPVSTLSVGEQQRLEIVKALFRGARLLILDEPTAVLAPSEVDGLFSALRSMAAQGLGIIFISHKLNEVRALTHRCTVLRHGRVAGRVDDPANTTSAAMAQLMCGHEIVPPARGPSTPGAAVLTLDGISTSKHAGTVLRDVSLAVRAGEILGIAGVSGNGQRALAEVISGVRAPDAGRMTIAGHKVSRFSPREVQALGLGRIPEDRMTTGLVTNLPLADSMVLPRIGTAAFSAKGLLKPDAIRAFAEEQIKAYDIRCPGPMTRAGALSGGNLQKALLARELAFDPKVLIVSQPTRGLDIGAARFIHEKFLDMRAKGCGIIVIGEDLEELLVLCDRIAVMYEGRIVGTLDSADATIGRLGLLMTGAEGHG</sequence>
<dbReference type="EMBL" id="CP033361">
    <property type="protein sequence ID" value="QKC75094.1"/>
    <property type="molecule type" value="Genomic_DNA"/>
</dbReference>
<dbReference type="Proteomes" id="UP000503339">
    <property type="component" value="Chromosome"/>
</dbReference>
<name>A0A6M7UCY6_9HYPH</name>
<dbReference type="GO" id="GO:0005524">
    <property type="term" value="F:ATP binding"/>
    <property type="evidence" value="ECO:0007669"/>
    <property type="project" value="UniProtKB-KW"/>
</dbReference>
<feature type="domain" description="ABC transporter" evidence="4">
    <location>
        <begin position="265"/>
        <end position="508"/>
    </location>
</feature>
<reference evidence="5 6" key="1">
    <citation type="submission" date="2018-10" db="EMBL/GenBank/DDBJ databases">
        <authorList>
            <person name="Perry B.J."/>
            <person name="Sullivan J.T."/>
            <person name="Murphy R.J.T."/>
            <person name="Ramsay J.P."/>
            <person name="Ronson C.W."/>
        </authorList>
    </citation>
    <scope>NUCLEOTIDE SEQUENCE [LARGE SCALE GENOMIC DNA]</scope>
    <source>
        <strain evidence="5 6">NZP2014</strain>
    </source>
</reference>
<evidence type="ECO:0000256" key="3">
    <source>
        <dbReference type="ARBA" id="ARBA00022840"/>
    </source>
</evidence>
<dbReference type="InterPro" id="IPR027417">
    <property type="entry name" value="P-loop_NTPase"/>
</dbReference>
<proteinExistence type="inferred from homology"/>
<protein>
    <submittedName>
        <fullName evidence="5">ABC transporter ATP-binding protein</fullName>
    </submittedName>
</protein>
<dbReference type="SMART" id="SM00382">
    <property type="entry name" value="AAA"/>
    <property type="match status" value="1"/>
</dbReference>
<evidence type="ECO:0000256" key="1">
    <source>
        <dbReference type="ARBA" id="ARBA00005417"/>
    </source>
</evidence>
<evidence type="ECO:0000256" key="2">
    <source>
        <dbReference type="ARBA" id="ARBA00022741"/>
    </source>
</evidence>
<dbReference type="InterPro" id="IPR003593">
    <property type="entry name" value="AAA+_ATPase"/>
</dbReference>
<feature type="domain" description="ABC transporter" evidence="4">
    <location>
        <begin position="14"/>
        <end position="248"/>
    </location>
</feature>
<dbReference type="KEGG" id="merd:EB233_05665"/>
<dbReference type="PROSITE" id="PS50893">
    <property type="entry name" value="ABC_TRANSPORTER_2"/>
    <property type="match status" value="2"/>
</dbReference>
<keyword evidence="6" id="KW-1185">Reference proteome</keyword>